<dbReference type="InterPro" id="IPR018392">
    <property type="entry name" value="LysM"/>
</dbReference>
<dbReference type="GO" id="GO:0004222">
    <property type="term" value="F:metalloendopeptidase activity"/>
    <property type="evidence" value="ECO:0007669"/>
    <property type="project" value="TreeGrafter"/>
</dbReference>
<feature type="signal peptide" evidence="3">
    <location>
        <begin position="1"/>
        <end position="32"/>
    </location>
</feature>
<evidence type="ECO:0000256" key="2">
    <source>
        <dbReference type="SAM" id="MobiDB-lite"/>
    </source>
</evidence>
<dbReference type="PANTHER" id="PTHR21666">
    <property type="entry name" value="PEPTIDASE-RELATED"/>
    <property type="match status" value="1"/>
</dbReference>
<dbReference type="PANTHER" id="PTHR21666:SF263">
    <property type="entry name" value="MUREIN HYDROLASE ACTIVATOR NLPD"/>
    <property type="match status" value="1"/>
</dbReference>
<dbReference type="AlphaFoldDB" id="A0A892ZJ69"/>
<dbReference type="PROSITE" id="PS51782">
    <property type="entry name" value="LYSM"/>
    <property type="match status" value="1"/>
</dbReference>
<gene>
    <name evidence="5" type="ORF">JQU52_02800</name>
</gene>
<feature type="chain" id="PRO_5034768174" evidence="3">
    <location>
        <begin position="33"/>
        <end position="246"/>
    </location>
</feature>
<evidence type="ECO:0000313" key="5">
    <source>
        <dbReference type="EMBL" id="QRQ83251.1"/>
    </source>
</evidence>
<dbReference type="SMART" id="SM00257">
    <property type="entry name" value="LysM"/>
    <property type="match status" value="1"/>
</dbReference>
<dbReference type="InterPro" id="IPR016047">
    <property type="entry name" value="M23ase_b-sheet_dom"/>
</dbReference>
<dbReference type="GO" id="GO:0032153">
    <property type="term" value="C:cell division site"/>
    <property type="evidence" value="ECO:0007669"/>
    <property type="project" value="TreeGrafter"/>
</dbReference>
<dbReference type="Gene3D" id="2.70.70.10">
    <property type="entry name" value="Glucose Permease (Domain IIA)"/>
    <property type="match status" value="1"/>
</dbReference>
<keyword evidence="3" id="KW-0732">Signal</keyword>
<dbReference type="SUPFAM" id="SSF51261">
    <property type="entry name" value="Duplicated hybrid motif"/>
    <property type="match status" value="1"/>
</dbReference>
<dbReference type="Gene3D" id="3.10.350.10">
    <property type="entry name" value="LysM domain"/>
    <property type="match status" value="1"/>
</dbReference>
<dbReference type="KEGG" id="ptes:JQU52_02800"/>
<dbReference type="InterPro" id="IPR036779">
    <property type="entry name" value="LysM_dom_sf"/>
</dbReference>
<feature type="domain" description="LysM" evidence="4">
    <location>
        <begin position="50"/>
        <end position="94"/>
    </location>
</feature>
<dbReference type="Pfam" id="PF01476">
    <property type="entry name" value="LysM"/>
    <property type="match status" value="1"/>
</dbReference>
<evidence type="ECO:0000259" key="4">
    <source>
        <dbReference type="PROSITE" id="PS51782"/>
    </source>
</evidence>
<organism evidence="5 6">
    <name type="scientific">Paralysiella testudinis</name>
    <dbReference type="NCBI Taxonomy" id="2809020"/>
    <lineage>
        <taxon>Bacteria</taxon>
        <taxon>Pseudomonadati</taxon>
        <taxon>Pseudomonadota</taxon>
        <taxon>Betaproteobacteria</taxon>
        <taxon>Neisseriales</taxon>
        <taxon>Neisseriaceae</taxon>
        <taxon>Paralysiella</taxon>
    </lineage>
</organism>
<comment type="similarity">
    <text evidence="1">Belongs to the E.coli NlpD/Haemophilus LppB family.</text>
</comment>
<proteinExistence type="inferred from homology"/>
<dbReference type="RefSeq" id="WP_379060978.1">
    <property type="nucleotide sequence ID" value="NZ_CP069798.1"/>
</dbReference>
<evidence type="ECO:0000256" key="3">
    <source>
        <dbReference type="SAM" id="SignalP"/>
    </source>
</evidence>
<sequence>MPTTCCAHLSKQAVFRCAGALAAIALFLSGCAGGGGTTPGHSPTAAVPDGHYRVQRGDNLYRIGLRFGQSVATLSAWNRLSDPSQIEVGQILRVRPTGSTATRATAQPNTRSSQINNTATDITPANRLQFQWPASGPILAQYNGTTQKGIDIGGSRGTPVKAAADGKVLYAGNEVRGYGNLILIRHNSSTLTAYAHNDSLRIRKDQTVKAGDTIATMGDTGTNRVKLHFEIRIGGKAVNPLPYLPK</sequence>
<dbReference type="Proteomes" id="UP000653156">
    <property type="component" value="Chromosome"/>
</dbReference>
<name>A0A892ZJ69_9NEIS</name>
<dbReference type="InterPro" id="IPR050570">
    <property type="entry name" value="Cell_wall_metabolism_enzyme"/>
</dbReference>
<protein>
    <submittedName>
        <fullName evidence="5">Peptidoglycan DD-metalloendopeptidase family protein</fullName>
    </submittedName>
</protein>
<dbReference type="Pfam" id="PF01551">
    <property type="entry name" value="Peptidase_M23"/>
    <property type="match status" value="1"/>
</dbReference>
<dbReference type="InterPro" id="IPR011055">
    <property type="entry name" value="Dup_hybrid_motif"/>
</dbReference>
<keyword evidence="6" id="KW-1185">Reference proteome</keyword>
<accession>A0A892ZJ69</accession>
<dbReference type="CDD" id="cd00118">
    <property type="entry name" value="LysM"/>
    <property type="match status" value="1"/>
</dbReference>
<reference evidence="5" key="1">
    <citation type="submission" date="2021-02" db="EMBL/GenBank/DDBJ databases">
        <title>Neisseriaceae sp. 26B isolated from the cloaca of a Common Toad-headed Turtle (Mesoclemmys nasuta).</title>
        <authorList>
            <person name="Spergser J."/>
            <person name="Busse H.-J."/>
        </authorList>
    </citation>
    <scope>NUCLEOTIDE SEQUENCE</scope>
    <source>
        <strain evidence="5">26B</strain>
    </source>
</reference>
<dbReference type="CDD" id="cd12797">
    <property type="entry name" value="M23_peptidase"/>
    <property type="match status" value="1"/>
</dbReference>
<feature type="region of interest" description="Disordered" evidence="2">
    <location>
        <begin position="97"/>
        <end position="116"/>
    </location>
</feature>
<evidence type="ECO:0000256" key="1">
    <source>
        <dbReference type="ARBA" id="ARBA00038420"/>
    </source>
</evidence>
<dbReference type="GO" id="GO:0009279">
    <property type="term" value="C:cell outer membrane"/>
    <property type="evidence" value="ECO:0007669"/>
    <property type="project" value="TreeGrafter"/>
</dbReference>
<dbReference type="EMBL" id="CP069798">
    <property type="protein sequence ID" value="QRQ83251.1"/>
    <property type="molecule type" value="Genomic_DNA"/>
</dbReference>
<evidence type="ECO:0000313" key="6">
    <source>
        <dbReference type="Proteomes" id="UP000653156"/>
    </source>
</evidence>